<dbReference type="Gene3D" id="3.40.50.300">
    <property type="entry name" value="P-loop containing nucleotide triphosphate hydrolases"/>
    <property type="match status" value="1"/>
</dbReference>
<sequence>MAMRYERQQKNSIKANRYCPPDREINILLLGQTGVGKSTFINAFANYIVNDTLEEAVNDEIQVIIPSSFSYTDPDTFEEKQIAIGFEDEYETFSTKGQSSTQQCRSFVFPIGSRNLRLIDTPGIGDTRGIEQDSKNFQEILAYIAQYEHLNAVFIMVRPNEERLNILFRFSINELLRHLNIDIKDNIMFVFTNARSSFYMPGSTKKLLEALFNKHRLEYNVEIPFSRDNTFLFDSEAFRYLALCKNNIQLDENQTKSYTRSWDHSVKEYARL</sequence>
<evidence type="ECO:0008006" key="3">
    <source>
        <dbReference type="Google" id="ProtNLM"/>
    </source>
</evidence>
<feature type="non-terminal residue" evidence="1">
    <location>
        <position position="272"/>
    </location>
</feature>
<dbReference type="InterPro" id="IPR027417">
    <property type="entry name" value="P-loop_NTPase"/>
</dbReference>
<dbReference type="PROSITE" id="PS00675">
    <property type="entry name" value="SIGMA54_INTERACT_1"/>
    <property type="match status" value="1"/>
</dbReference>
<organism evidence="1 2">
    <name type="scientific">Adineta steineri</name>
    <dbReference type="NCBI Taxonomy" id="433720"/>
    <lineage>
        <taxon>Eukaryota</taxon>
        <taxon>Metazoa</taxon>
        <taxon>Spiralia</taxon>
        <taxon>Gnathifera</taxon>
        <taxon>Rotifera</taxon>
        <taxon>Eurotatoria</taxon>
        <taxon>Bdelloidea</taxon>
        <taxon>Adinetida</taxon>
        <taxon>Adinetidae</taxon>
        <taxon>Adineta</taxon>
    </lineage>
</organism>
<accession>A0A820IC29</accession>
<dbReference type="PANTHER" id="PTHR32046:SF11">
    <property type="entry name" value="IMMUNE-ASSOCIATED NUCLEOTIDE-BINDING PROTEIN 10-LIKE"/>
    <property type="match status" value="1"/>
</dbReference>
<proteinExistence type="predicted"/>
<dbReference type="SUPFAM" id="SSF52540">
    <property type="entry name" value="P-loop containing nucleoside triphosphate hydrolases"/>
    <property type="match status" value="1"/>
</dbReference>
<reference evidence="1" key="1">
    <citation type="submission" date="2021-02" db="EMBL/GenBank/DDBJ databases">
        <authorList>
            <person name="Nowell W R."/>
        </authorList>
    </citation>
    <scope>NUCLEOTIDE SEQUENCE</scope>
</reference>
<gene>
    <name evidence="1" type="ORF">OKA104_LOCUS46570</name>
</gene>
<dbReference type="AlphaFoldDB" id="A0A820IC29"/>
<evidence type="ECO:0000313" key="1">
    <source>
        <dbReference type="EMBL" id="CAF4308085.1"/>
    </source>
</evidence>
<dbReference type="Proteomes" id="UP000663881">
    <property type="component" value="Unassembled WGS sequence"/>
</dbReference>
<evidence type="ECO:0000313" key="2">
    <source>
        <dbReference type="Proteomes" id="UP000663881"/>
    </source>
</evidence>
<dbReference type="PANTHER" id="PTHR32046">
    <property type="entry name" value="G DOMAIN-CONTAINING PROTEIN"/>
    <property type="match status" value="1"/>
</dbReference>
<protein>
    <recommendedName>
        <fullName evidence="3">G domain-containing protein</fullName>
    </recommendedName>
</protein>
<comment type="caution">
    <text evidence="1">The sequence shown here is derived from an EMBL/GenBank/DDBJ whole genome shotgun (WGS) entry which is preliminary data.</text>
</comment>
<dbReference type="EMBL" id="CAJOAY010017155">
    <property type="protein sequence ID" value="CAF4308085.1"/>
    <property type="molecule type" value="Genomic_DNA"/>
</dbReference>
<dbReference type="InterPro" id="IPR025662">
    <property type="entry name" value="Sigma_54_int_dom_ATP-bd_1"/>
</dbReference>
<name>A0A820IC29_9BILA</name>